<dbReference type="AlphaFoldDB" id="A0A1Y2AKE8"/>
<dbReference type="PANTHER" id="PTHR47385:SF14">
    <property type="entry name" value="TRANSGELIN"/>
    <property type="match status" value="1"/>
</dbReference>
<dbReference type="InterPro" id="IPR050606">
    <property type="entry name" value="Calponin-like"/>
</dbReference>
<dbReference type="InterPro" id="IPR036872">
    <property type="entry name" value="CH_dom_sf"/>
</dbReference>
<dbReference type="PROSITE" id="PS50021">
    <property type="entry name" value="CH"/>
    <property type="match status" value="1"/>
</dbReference>
<keyword evidence="3" id="KW-1185">Reference proteome</keyword>
<organism evidence="2 3">
    <name type="scientific">Rhizoclosmatium globosum</name>
    <dbReference type="NCBI Taxonomy" id="329046"/>
    <lineage>
        <taxon>Eukaryota</taxon>
        <taxon>Fungi</taxon>
        <taxon>Fungi incertae sedis</taxon>
        <taxon>Chytridiomycota</taxon>
        <taxon>Chytridiomycota incertae sedis</taxon>
        <taxon>Chytridiomycetes</taxon>
        <taxon>Chytridiales</taxon>
        <taxon>Chytriomycetaceae</taxon>
        <taxon>Rhizoclosmatium</taxon>
    </lineage>
</organism>
<reference evidence="2 3" key="1">
    <citation type="submission" date="2016-07" db="EMBL/GenBank/DDBJ databases">
        <title>Pervasive Adenine N6-methylation of Active Genes in Fungi.</title>
        <authorList>
            <consortium name="DOE Joint Genome Institute"/>
            <person name="Mondo S.J."/>
            <person name="Dannebaum R.O."/>
            <person name="Kuo R.C."/>
            <person name="Labutti K."/>
            <person name="Haridas S."/>
            <person name="Kuo A."/>
            <person name="Salamov A."/>
            <person name="Ahrendt S.R."/>
            <person name="Lipzen A."/>
            <person name="Sullivan W."/>
            <person name="Andreopoulos W.B."/>
            <person name="Clum A."/>
            <person name="Lindquist E."/>
            <person name="Daum C."/>
            <person name="Ramamoorthy G.K."/>
            <person name="Gryganskyi A."/>
            <person name="Culley D."/>
            <person name="Magnuson J.K."/>
            <person name="James T.Y."/>
            <person name="O'Malley M.A."/>
            <person name="Stajich J.E."/>
            <person name="Spatafora J.W."/>
            <person name="Visel A."/>
            <person name="Grigoriev I.V."/>
        </authorList>
    </citation>
    <scope>NUCLEOTIDE SEQUENCE [LARGE SCALE GENOMIC DNA]</scope>
    <source>
        <strain evidence="2 3">JEL800</strain>
    </source>
</reference>
<dbReference type="InterPro" id="IPR003096">
    <property type="entry name" value="SM22_calponin"/>
</dbReference>
<dbReference type="EMBL" id="MCGO01000167">
    <property type="protein sequence ID" value="ORY22996.1"/>
    <property type="molecule type" value="Genomic_DNA"/>
</dbReference>
<dbReference type="Pfam" id="PF00307">
    <property type="entry name" value="CH"/>
    <property type="match status" value="1"/>
</dbReference>
<gene>
    <name evidence="2" type="ORF">BCR33DRAFT_760114</name>
</gene>
<feature type="domain" description="Calponin-homology (CH)" evidence="1">
    <location>
        <begin position="6"/>
        <end position="119"/>
    </location>
</feature>
<dbReference type="GO" id="GO:0015629">
    <property type="term" value="C:actin cytoskeleton"/>
    <property type="evidence" value="ECO:0007669"/>
    <property type="project" value="TreeGrafter"/>
</dbReference>
<comment type="caution">
    <text evidence="2">The sequence shown here is derived from an EMBL/GenBank/DDBJ whole genome shotgun (WGS) entry which is preliminary data.</text>
</comment>
<dbReference type="SMART" id="SM00033">
    <property type="entry name" value="CH"/>
    <property type="match status" value="1"/>
</dbReference>
<proteinExistence type="predicted"/>
<dbReference type="OrthoDB" id="21595at2759"/>
<sequence length="187" mass="20909">MTEVVQGLDKDLADKFASKYNPIREREAQEWLESVLERQFPQDDGVILCEVINKISPGAQVKINNSKMPFKQMENINSYLQAAEQMGIKRHELFQTVDLFEAKNMVQVIDSIYALSRCAESKGYQGQRIGPKLAEKKEYSFSQEKLDAGKNVVPMLTGFNNGANLSGTAPYGARREIGGAYPAKPSQ</sequence>
<dbReference type="GO" id="GO:0007015">
    <property type="term" value="P:actin filament organization"/>
    <property type="evidence" value="ECO:0007669"/>
    <property type="project" value="TreeGrafter"/>
</dbReference>
<evidence type="ECO:0000313" key="2">
    <source>
        <dbReference type="EMBL" id="ORY22996.1"/>
    </source>
</evidence>
<name>A0A1Y2AKE8_9FUNG</name>
<dbReference type="Proteomes" id="UP000193642">
    <property type="component" value="Unassembled WGS sequence"/>
</dbReference>
<dbReference type="Gene3D" id="1.10.418.10">
    <property type="entry name" value="Calponin-like domain"/>
    <property type="match status" value="1"/>
</dbReference>
<dbReference type="PRINTS" id="PR00888">
    <property type="entry name" value="SM22CALPONIN"/>
</dbReference>
<evidence type="ECO:0000313" key="3">
    <source>
        <dbReference type="Proteomes" id="UP000193642"/>
    </source>
</evidence>
<dbReference type="PANTHER" id="PTHR47385">
    <property type="entry name" value="CALPONIN"/>
    <property type="match status" value="1"/>
</dbReference>
<dbReference type="SUPFAM" id="SSF47576">
    <property type="entry name" value="Calponin-homology domain, CH-domain"/>
    <property type="match status" value="1"/>
</dbReference>
<protein>
    <recommendedName>
        <fullName evidence="1">Calponin-homology (CH) domain-containing protein</fullName>
    </recommendedName>
</protein>
<accession>A0A1Y2AKE8</accession>
<dbReference type="InterPro" id="IPR001715">
    <property type="entry name" value="CH_dom"/>
</dbReference>
<dbReference type="STRING" id="329046.A0A1Y2AKE8"/>
<evidence type="ECO:0000259" key="1">
    <source>
        <dbReference type="PROSITE" id="PS50021"/>
    </source>
</evidence>
<dbReference type="GO" id="GO:0051015">
    <property type="term" value="F:actin filament binding"/>
    <property type="evidence" value="ECO:0007669"/>
    <property type="project" value="TreeGrafter"/>
</dbReference>